<feature type="compositionally biased region" description="Basic residues" evidence="1">
    <location>
        <begin position="1"/>
        <end position="11"/>
    </location>
</feature>
<proteinExistence type="predicted"/>
<keyword evidence="3" id="KW-1185">Reference proteome</keyword>
<name>A0A9X3X865_9BACT</name>
<evidence type="ECO:0000313" key="2">
    <source>
        <dbReference type="EMBL" id="MDC3983131.1"/>
    </source>
</evidence>
<feature type="non-terminal residue" evidence="2">
    <location>
        <position position="105"/>
    </location>
</feature>
<comment type="caution">
    <text evidence="2">The sequence shown here is derived from an EMBL/GenBank/DDBJ whole genome shotgun (WGS) entry which is preliminary data.</text>
</comment>
<dbReference type="AlphaFoldDB" id="A0A9X3X865"/>
<evidence type="ECO:0000256" key="1">
    <source>
        <dbReference type="SAM" id="MobiDB-lite"/>
    </source>
</evidence>
<accession>A0A9X3X865</accession>
<protein>
    <submittedName>
        <fullName evidence="2">Uncharacterized protein</fullName>
    </submittedName>
</protein>
<sequence length="105" mass="11084">MFTPRRLRRKPQIRDFAGNERDESAQAASPFVVPELVAHEELDRLLAEGSGPAAVFSLPCAAGDRARQRISAAPASGGVEVAGMKAAARRSRGLLGDGRELGAIC</sequence>
<dbReference type="Proteomes" id="UP001151081">
    <property type="component" value="Unassembled WGS sequence"/>
</dbReference>
<reference evidence="2 3" key="1">
    <citation type="submission" date="2021-04" db="EMBL/GenBank/DDBJ databases">
        <title>Genome analysis of Polyangium sp.</title>
        <authorList>
            <person name="Li Y."/>
            <person name="Wang J."/>
        </authorList>
    </citation>
    <scope>NUCLEOTIDE SEQUENCE [LARGE SCALE GENOMIC DNA]</scope>
    <source>
        <strain evidence="2 3">SDU14</strain>
    </source>
</reference>
<feature type="region of interest" description="Disordered" evidence="1">
    <location>
        <begin position="1"/>
        <end position="27"/>
    </location>
</feature>
<dbReference type="RefSeq" id="WP_272458761.1">
    <property type="nucleotide sequence ID" value="NZ_JAGTJJ010000011.1"/>
</dbReference>
<organism evidence="2 3">
    <name type="scientific">Polyangium jinanense</name>
    <dbReference type="NCBI Taxonomy" id="2829994"/>
    <lineage>
        <taxon>Bacteria</taxon>
        <taxon>Pseudomonadati</taxon>
        <taxon>Myxococcota</taxon>
        <taxon>Polyangia</taxon>
        <taxon>Polyangiales</taxon>
        <taxon>Polyangiaceae</taxon>
        <taxon>Polyangium</taxon>
    </lineage>
</organism>
<gene>
    <name evidence="2" type="ORF">KEG57_21650</name>
</gene>
<dbReference type="EMBL" id="JAGTJJ010000011">
    <property type="protein sequence ID" value="MDC3983131.1"/>
    <property type="molecule type" value="Genomic_DNA"/>
</dbReference>
<evidence type="ECO:0000313" key="3">
    <source>
        <dbReference type="Proteomes" id="UP001151081"/>
    </source>
</evidence>